<keyword evidence="3" id="KW-1185">Reference proteome</keyword>
<dbReference type="Proteomes" id="UP001162164">
    <property type="component" value="Unassembled WGS sequence"/>
</dbReference>
<evidence type="ECO:0000259" key="1">
    <source>
        <dbReference type="Pfam" id="PF00089"/>
    </source>
</evidence>
<feature type="domain" description="Peptidase S1" evidence="1">
    <location>
        <begin position="20"/>
        <end position="112"/>
    </location>
</feature>
<proteinExistence type="predicted"/>
<evidence type="ECO:0000313" key="3">
    <source>
        <dbReference type="Proteomes" id="UP001162164"/>
    </source>
</evidence>
<comment type="caution">
    <text evidence="2">The sequence shown here is derived from an EMBL/GenBank/DDBJ whole genome shotgun (WGS) entry which is preliminary data.</text>
</comment>
<organism evidence="2 3">
    <name type="scientific">Molorchus minor</name>
    <dbReference type="NCBI Taxonomy" id="1323400"/>
    <lineage>
        <taxon>Eukaryota</taxon>
        <taxon>Metazoa</taxon>
        <taxon>Ecdysozoa</taxon>
        <taxon>Arthropoda</taxon>
        <taxon>Hexapoda</taxon>
        <taxon>Insecta</taxon>
        <taxon>Pterygota</taxon>
        <taxon>Neoptera</taxon>
        <taxon>Endopterygota</taxon>
        <taxon>Coleoptera</taxon>
        <taxon>Polyphaga</taxon>
        <taxon>Cucujiformia</taxon>
        <taxon>Chrysomeloidea</taxon>
        <taxon>Cerambycidae</taxon>
        <taxon>Lamiinae</taxon>
        <taxon>Monochamini</taxon>
        <taxon>Molorchus</taxon>
    </lineage>
</organism>
<name>A0ABQ9JG92_9CUCU</name>
<sequence>MKSLHSPGTIGIQGLLRSQSAEEQQGTVVGWGKDENGDVMTVEPKQTALPIVFENGSGPCNGDSGSGFLLKQNGRYVLRGVVSMSISETHARTCDLSNYVVFTDASKFLDWLLSFIK</sequence>
<dbReference type="Gene3D" id="2.40.10.10">
    <property type="entry name" value="Trypsin-like serine proteases"/>
    <property type="match status" value="1"/>
</dbReference>
<evidence type="ECO:0000313" key="2">
    <source>
        <dbReference type="EMBL" id="KAJ8977008.1"/>
    </source>
</evidence>
<dbReference type="PANTHER" id="PTHR24260">
    <property type="match status" value="1"/>
</dbReference>
<dbReference type="PANTHER" id="PTHR24260:SF143">
    <property type="entry name" value="SERINE PROTEASE GD-LIKE PROTEIN"/>
    <property type="match status" value="1"/>
</dbReference>
<gene>
    <name evidence="2" type="ORF">NQ317_018379</name>
</gene>
<reference evidence="2" key="1">
    <citation type="journal article" date="2023" name="Insect Mol. Biol.">
        <title>Genome sequencing provides insights into the evolution of gene families encoding plant cell wall-degrading enzymes in longhorned beetles.</title>
        <authorList>
            <person name="Shin N.R."/>
            <person name="Okamura Y."/>
            <person name="Kirsch R."/>
            <person name="Pauchet Y."/>
        </authorList>
    </citation>
    <scope>NUCLEOTIDE SEQUENCE</scope>
    <source>
        <strain evidence="2">MMC_N1</strain>
    </source>
</reference>
<dbReference type="InterPro" id="IPR009003">
    <property type="entry name" value="Peptidase_S1_PA"/>
</dbReference>
<dbReference type="EMBL" id="JAPWTJ010000598">
    <property type="protein sequence ID" value="KAJ8977008.1"/>
    <property type="molecule type" value="Genomic_DNA"/>
</dbReference>
<accession>A0ABQ9JG92</accession>
<dbReference type="InterPro" id="IPR051333">
    <property type="entry name" value="CLIP_Serine_Protease"/>
</dbReference>
<dbReference type="InterPro" id="IPR043504">
    <property type="entry name" value="Peptidase_S1_PA_chymotrypsin"/>
</dbReference>
<dbReference type="Pfam" id="PF00089">
    <property type="entry name" value="Trypsin"/>
    <property type="match status" value="1"/>
</dbReference>
<dbReference type="SUPFAM" id="SSF50494">
    <property type="entry name" value="Trypsin-like serine proteases"/>
    <property type="match status" value="1"/>
</dbReference>
<dbReference type="InterPro" id="IPR001254">
    <property type="entry name" value="Trypsin_dom"/>
</dbReference>
<protein>
    <recommendedName>
        <fullName evidence="1">Peptidase S1 domain-containing protein</fullName>
    </recommendedName>
</protein>